<keyword evidence="1" id="KW-1133">Transmembrane helix</keyword>
<gene>
    <name evidence="2" type="ORF">BegalDRAFT_0945</name>
</gene>
<dbReference type="Pfam" id="PF10734">
    <property type="entry name" value="DUF2523"/>
    <property type="match status" value="1"/>
</dbReference>
<dbReference type="RefSeq" id="WP_002684176.1">
    <property type="nucleotide sequence ID" value="NZ_JH600070.1"/>
</dbReference>
<evidence type="ECO:0000313" key="3">
    <source>
        <dbReference type="Proteomes" id="UP000005744"/>
    </source>
</evidence>
<dbReference type="EMBL" id="JH600070">
    <property type="protein sequence ID" value="EIJ41852.1"/>
    <property type="molecule type" value="Genomic_DNA"/>
</dbReference>
<evidence type="ECO:0000256" key="1">
    <source>
        <dbReference type="SAM" id="Phobius"/>
    </source>
</evidence>
<name>I3CE09_9GAMM</name>
<proteinExistence type="predicted"/>
<dbReference type="InterPro" id="IPR019670">
    <property type="entry name" value="DUF2523"/>
</dbReference>
<keyword evidence="1" id="KW-0472">Membrane</keyword>
<keyword evidence="1" id="KW-0812">Transmembrane</keyword>
<organism evidence="2 3">
    <name type="scientific">Beggiatoa alba B18LD</name>
    <dbReference type="NCBI Taxonomy" id="395493"/>
    <lineage>
        <taxon>Bacteria</taxon>
        <taxon>Pseudomonadati</taxon>
        <taxon>Pseudomonadota</taxon>
        <taxon>Gammaproteobacteria</taxon>
        <taxon>Thiotrichales</taxon>
        <taxon>Thiotrichaceae</taxon>
        <taxon>Beggiatoa</taxon>
    </lineage>
</organism>
<feature type="transmembrane region" description="Helical" evidence="1">
    <location>
        <begin position="68"/>
        <end position="90"/>
    </location>
</feature>
<protein>
    <recommendedName>
        <fullName evidence="4">DUF2523 domain-containing protein</fullName>
    </recommendedName>
</protein>
<dbReference type="STRING" id="395493.BegalDRAFT_0945"/>
<keyword evidence="3" id="KW-1185">Reference proteome</keyword>
<sequence length="109" mass="12146">MSELLTVVFNKIFSLTFWAGLVEYTVFRVFMTLGLSVATYNGIEVFTDELFDLIVNALHQLDGGEANVLLVSLVAVLDYLGIFDAFALIFSAHVAMSAYRWSIVRQQSA</sequence>
<accession>I3CE09</accession>
<evidence type="ECO:0000313" key="2">
    <source>
        <dbReference type="EMBL" id="EIJ41852.1"/>
    </source>
</evidence>
<reference evidence="2 3" key="1">
    <citation type="submission" date="2011-11" db="EMBL/GenBank/DDBJ databases">
        <title>Improved High-Quality Draft sequence of Beggiatoa alba B18lD.</title>
        <authorList>
            <consortium name="US DOE Joint Genome Institute"/>
            <person name="Lucas S."/>
            <person name="Han J."/>
            <person name="Lapidus A."/>
            <person name="Cheng J.-F."/>
            <person name="Goodwin L."/>
            <person name="Pitluck S."/>
            <person name="Peters L."/>
            <person name="Mikhailova N."/>
            <person name="Held B."/>
            <person name="Detter J.C."/>
            <person name="Han C."/>
            <person name="Tapia R."/>
            <person name="Land M."/>
            <person name="Hauser L."/>
            <person name="Kyrpides N."/>
            <person name="Ivanova N."/>
            <person name="Pagani I."/>
            <person name="Samuel K."/>
            <person name="Teske A."/>
            <person name="Mueller J."/>
            <person name="Woyke T."/>
        </authorList>
    </citation>
    <scope>NUCLEOTIDE SEQUENCE [LARGE SCALE GENOMIC DNA]</scope>
    <source>
        <strain evidence="2 3">B18LD</strain>
    </source>
</reference>
<feature type="transmembrane region" description="Helical" evidence="1">
    <location>
        <begin position="12"/>
        <end position="31"/>
    </location>
</feature>
<dbReference type="Proteomes" id="UP000005744">
    <property type="component" value="Unassembled WGS sequence"/>
</dbReference>
<dbReference type="AlphaFoldDB" id="I3CE09"/>
<evidence type="ECO:0008006" key="4">
    <source>
        <dbReference type="Google" id="ProtNLM"/>
    </source>
</evidence>
<dbReference type="HOGENOM" id="CLU_173824_0_0_6"/>